<reference evidence="2 3" key="1">
    <citation type="submission" date="2021-06" db="EMBL/GenBank/DDBJ databases">
        <authorList>
            <person name="Palmer J.M."/>
        </authorList>
    </citation>
    <scope>NUCLEOTIDE SEQUENCE [LARGE SCALE GENOMIC DNA]</scope>
    <source>
        <strain evidence="2 3">AS_MEX2019</strain>
        <tissue evidence="2">Muscle</tissue>
    </source>
</reference>
<accession>A0ABV0XF73</accession>
<organism evidence="2 3">
    <name type="scientific">Ameca splendens</name>
    <dbReference type="NCBI Taxonomy" id="208324"/>
    <lineage>
        <taxon>Eukaryota</taxon>
        <taxon>Metazoa</taxon>
        <taxon>Chordata</taxon>
        <taxon>Craniata</taxon>
        <taxon>Vertebrata</taxon>
        <taxon>Euteleostomi</taxon>
        <taxon>Actinopterygii</taxon>
        <taxon>Neopterygii</taxon>
        <taxon>Teleostei</taxon>
        <taxon>Neoteleostei</taxon>
        <taxon>Acanthomorphata</taxon>
        <taxon>Ovalentaria</taxon>
        <taxon>Atherinomorphae</taxon>
        <taxon>Cyprinodontiformes</taxon>
        <taxon>Goodeidae</taxon>
        <taxon>Ameca</taxon>
    </lineage>
</organism>
<comment type="caution">
    <text evidence="2">The sequence shown here is derived from an EMBL/GenBank/DDBJ whole genome shotgun (WGS) entry which is preliminary data.</text>
</comment>
<evidence type="ECO:0000313" key="2">
    <source>
        <dbReference type="EMBL" id="MEQ2280102.1"/>
    </source>
</evidence>
<name>A0ABV0XF73_9TELE</name>
<proteinExistence type="predicted"/>
<dbReference type="EMBL" id="JAHRIP010001182">
    <property type="protein sequence ID" value="MEQ2280102.1"/>
    <property type="molecule type" value="Genomic_DNA"/>
</dbReference>
<dbReference type="Proteomes" id="UP001469553">
    <property type="component" value="Unassembled WGS sequence"/>
</dbReference>
<evidence type="ECO:0000313" key="3">
    <source>
        <dbReference type="Proteomes" id="UP001469553"/>
    </source>
</evidence>
<evidence type="ECO:0000256" key="1">
    <source>
        <dbReference type="SAM" id="SignalP"/>
    </source>
</evidence>
<feature type="chain" id="PRO_5046082005" evidence="1">
    <location>
        <begin position="23"/>
        <end position="126"/>
    </location>
</feature>
<keyword evidence="1" id="KW-0732">Signal</keyword>
<protein>
    <submittedName>
        <fullName evidence="2">Uncharacterized protein</fullName>
    </submittedName>
</protein>
<feature type="signal peptide" evidence="1">
    <location>
        <begin position="1"/>
        <end position="22"/>
    </location>
</feature>
<sequence length="126" mass="14329">MSWGSSFVWCWRLQSLTGLSKAGHLGERQLADYSPAGHSLLQVEGSIVYPSLNPLFPSVHLFMTFLARRHQKPVLAHIIAQLQATCLIRFSGWSNKEKTSSEWQLCGGKYFVDLRGQMTDLFRMIK</sequence>
<gene>
    <name evidence="2" type="ORF">AMECASPLE_016300</name>
</gene>
<keyword evidence="3" id="KW-1185">Reference proteome</keyword>